<feature type="compositionally biased region" description="Pro residues" evidence="1">
    <location>
        <begin position="20"/>
        <end position="32"/>
    </location>
</feature>
<evidence type="ECO:0000256" key="1">
    <source>
        <dbReference type="SAM" id="MobiDB-lite"/>
    </source>
</evidence>
<proteinExistence type="predicted"/>
<feature type="compositionally biased region" description="Basic and acidic residues" evidence="1">
    <location>
        <begin position="8"/>
        <end position="18"/>
    </location>
</feature>
<accession>X1S9W2</accession>
<evidence type="ECO:0000313" key="2">
    <source>
        <dbReference type="EMBL" id="GAI64539.1"/>
    </source>
</evidence>
<protein>
    <submittedName>
        <fullName evidence="2">Uncharacterized protein</fullName>
    </submittedName>
</protein>
<gene>
    <name evidence="2" type="ORF">S06H3_67147</name>
</gene>
<sequence length="32" mass="3592">NRRKAGKTPHEAGMELIRHPSPPHGSLPFYIP</sequence>
<feature type="non-terminal residue" evidence="2">
    <location>
        <position position="32"/>
    </location>
</feature>
<dbReference type="AlphaFoldDB" id="X1S9W2"/>
<dbReference type="EMBL" id="BARV01046282">
    <property type="protein sequence ID" value="GAI64539.1"/>
    <property type="molecule type" value="Genomic_DNA"/>
</dbReference>
<name>X1S9W2_9ZZZZ</name>
<reference evidence="2" key="1">
    <citation type="journal article" date="2014" name="Front. Microbiol.">
        <title>High frequency of phylogenetically diverse reductive dehalogenase-homologous genes in deep subseafloor sedimentary metagenomes.</title>
        <authorList>
            <person name="Kawai M."/>
            <person name="Futagami T."/>
            <person name="Toyoda A."/>
            <person name="Takaki Y."/>
            <person name="Nishi S."/>
            <person name="Hori S."/>
            <person name="Arai W."/>
            <person name="Tsubouchi T."/>
            <person name="Morono Y."/>
            <person name="Uchiyama I."/>
            <person name="Ito T."/>
            <person name="Fujiyama A."/>
            <person name="Inagaki F."/>
            <person name="Takami H."/>
        </authorList>
    </citation>
    <scope>NUCLEOTIDE SEQUENCE</scope>
    <source>
        <strain evidence="2">Expedition CK06-06</strain>
    </source>
</reference>
<feature type="region of interest" description="Disordered" evidence="1">
    <location>
        <begin position="1"/>
        <end position="32"/>
    </location>
</feature>
<feature type="non-terminal residue" evidence="2">
    <location>
        <position position="1"/>
    </location>
</feature>
<organism evidence="2">
    <name type="scientific">marine sediment metagenome</name>
    <dbReference type="NCBI Taxonomy" id="412755"/>
    <lineage>
        <taxon>unclassified sequences</taxon>
        <taxon>metagenomes</taxon>
        <taxon>ecological metagenomes</taxon>
    </lineage>
</organism>
<comment type="caution">
    <text evidence="2">The sequence shown here is derived from an EMBL/GenBank/DDBJ whole genome shotgun (WGS) entry which is preliminary data.</text>
</comment>